<dbReference type="InterPro" id="IPR035983">
    <property type="entry name" value="Hect_E3_ubiquitin_ligase"/>
</dbReference>
<dbReference type="GO" id="GO:0004842">
    <property type="term" value="F:ubiquitin-protein transferase activity"/>
    <property type="evidence" value="ECO:0007669"/>
    <property type="project" value="InterPro"/>
</dbReference>
<dbReference type="Proteomes" id="UP001163046">
    <property type="component" value="Unassembled WGS sequence"/>
</dbReference>
<accession>A0A9X0A0K1</accession>
<reference evidence="2" key="1">
    <citation type="submission" date="2023-01" db="EMBL/GenBank/DDBJ databases">
        <title>Genome assembly of the deep-sea coral Lophelia pertusa.</title>
        <authorList>
            <person name="Herrera S."/>
            <person name="Cordes E."/>
        </authorList>
    </citation>
    <scope>NUCLEOTIDE SEQUENCE</scope>
    <source>
        <strain evidence="2">USNM1676648</strain>
        <tissue evidence="2">Polyp</tissue>
    </source>
</reference>
<evidence type="ECO:0000313" key="2">
    <source>
        <dbReference type="EMBL" id="KAJ7391263.1"/>
    </source>
</evidence>
<protein>
    <recommendedName>
        <fullName evidence="4">HECT domain-containing protein</fullName>
    </recommendedName>
</protein>
<name>A0A9X0A0K1_9CNID</name>
<evidence type="ECO:0008006" key="4">
    <source>
        <dbReference type="Google" id="ProtNLM"/>
    </source>
</evidence>
<proteinExistence type="predicted"/>
<organism evidence="2 3">
    <name type="scientific">Desmophyllum pertusum</name>
    <dbReference type="NCBI Taxonomy" id="174260"/>
    <lineage>
        <taxon>Eukaryota</taxon>
        <taxon>Metazoa</taxon>
        <taxon>Cnidaria</taxon>
        <taxon>Anthozoa</taxon>
        <taxon>Hexacorallia</taxon>
        <taxon>Scleractinia</taxon>
        <taxon>Caryophylliina</taxon>
        <taxon>Caryophylliidae</taxon>
        <taxon>Desmophyllum</taxon>
    </lineage>
</organism>
<feature type="region of interest" description="Disordered" evidence="1">
    <location>
        <begin position="1"/>
        <end position="60"/>
    </location>
</feature>
<dbReference type="OrthoDB" id="5985670at2759"/>
<evidence type="ECO:0000313" key="3">
    <source>
        <dbReference type="Proteomes" id="UP001163046"/>
    </source>
</evidence>
<dbReference type="Gene3D" id="3.90.1750.10">
    <property type="entry name" value="Hect, E3 ligase catalytic domains"/>
    <property type="match status" value="1"/>
</dbReference>
<feature type="compositionally biased region" description="Polar residues" evidence="1">
    <location>
        <begin position="48"/>
        <end position="58"/>
    </location>
</feature>
<evidence type="ECO:0000256" key="1">
    <source>
        <dbReference type="SAM" id="MobiDB-lite"/>
    </source>
</evidence>
<sequence length="417" mass="47557">MFSPSKRSRQEPSDHGPREREESGYEDSSDDWLMRDTFQRSPPRSPRRNITSPCSSETQPRDFYSQYADWSFDPKVTIEEPAVGVEEQAAVNEAPDNSDMSLADILAIHKAVIMEPFVTEPYALEEVKFLVRRKHIVEDTFRKLERTDPEELIHLPRVTFLGEPAIDEGGPRCEFFTAFFEAIQSSSLLEGLPGEQIISHHIESLTKEHYKFLGYMIVLSFMNGGPGPYLFHKAIAEKIVFNKQKCALSIGDVGDYELREHLFKIKNMNNEQEFLDYVDKNVGRWHDIGYSKDLKLADKENLIDYLLKDYVLHSPGLYQLIEAGKVTLKMEDSEEEVTIHLYDVLHFATGCKIIPREGFVNKLGIVFDHESGPHRKISANTCAETICLPVNPKMTSQQSLVSEFVESLINGQGYGKV</sequence>
<dbReference type="EMBL" id="MU825407">
    <property type="protein sequence ID" value="KAJ7391263.1"/>
    <property type="molecule type" value="Genomic_DNA"/>
</dbReference>
<feature type="compositionally biased region" description="Basic and acidic residues" evidence="1">
    <location>
        <begin position="8"/>
        <end position="23"/>
    </location>
</feature>
<dbReference type="SUPFAM" id="SSF56204">
    <property type="entry name" value="Hect, E3 ligase catalytic domain"/>
    <property type="match status" value="1"/>
</dbReference>
<gene>
    <name evidence="2" type="ORF">OS493_019394</name>
</gene>
<comment type="caution">
    <text evidence="2">The sequence shown here is derived from an EMBL/GenBank/DDBJ whole genome shotgun (WGS) entry which is preliminary data.</text>
</comment>
<keyword evidence="3" id="KW-1185">Reference proteome</keyword>
<dbReference type="AlphaFoldDB" id="A0A9X0A0K1"/>